<dbReference type="PANTHER" id="PTHR42912:SF45">
    <property type="entry name" value="23S RRNA (GUANINE(745)-N(1))-METHYLTRANSFERASE"/>
    <property type="match status" value="1"/>
</dbReference>
<dbReference type="PANTHER" id="PTHR42912">
    <property type="entry name" value="METHYLTRANSFERASE"/>
    <property type="match status" value="1"/>
</dbReference>
<keyword evidence="5" id="KW-0808">Transferase</keyword>
<keyword evidence="1" id="KW-0479">Metal-binding</keyword>
<dbReference type="InterPro" id="IPR050508">
    <property type="entry name" value="Methyltransf_Superfamily"/>
</dbReference>
<organism evidence="5 6">
    <name type="scientific">Rubripirellula tenax</name>
    <dbReference type="NCBI Taxonomy" id="2528015"/>
    <lineage>
        <taxon>Bacteria</taxon>
        <taxon>Pseudomonadati</taxon>
        <taxon>Planctomycetota</taxon>
        <taxon>Planctomycetia</taxon>
        <taxon>Pirellulales</taxon>
        <taxon>Pirellulaceae</taxon>
        <taxon>Rubripirellula</taxon>
    </lineage>
</organism>
<dbReference type="InterPro" id="IPR029063">
    <property type="entry name" value="SAM-dependent_MTases_sf"/>
</dbReference>
<keyword evidence="2" id="KW-0949">S-adenosyl-L-methionine</keyword>
<comment type="caution">
    <text evidence="5">The sequence shown here is derived from an EMBL/GenBank/DDBJ whole genome shotgun (WGS) entry which is preliminary data.</text>
</comment>
<dbReference type="SUPFAM" id="SSF53335">
    <property type="entry name" value="S-adenosyl-L-methionine-dependent methyltransferases"/>
    <property type="match status" value="1"/>
</dbReference>
<evidence type="ECO:0000256" key="1">
    <source>
        <dbReference type="PIRSR" id="PIRSR018249-1"/>
    </source>
</evidence>
<keyword evidence="6" id="KW-1185">Reference proteome</keyword>
<feature type="binding site" evidence="1">
    <location>
        <position position="28"/>
    </location>
    <ligand>
        <name>Zn(2+)</name>
        <dbReference type="ChEBI" id="CHEBI:29105"/>
    </ligand>
</feature>
<dbReference type="Pfam" id="PF21302">
    <property type="entry name" value="Zn_ribbon_RlmA"/>
    <property type="match status" value="1"/>
</dbReference>
<dbReference type="EC" id="2.1.1.187" evidence="5"/>
<dbReference type="PIRSF" id="PIRSF018249">
    <property type="entry name" value="MyrA_prd"/>
    <property type="match status" value="1"/>
</dbReference>
<evidence type="ECO:0000256" key="2">
    <source>
        <dbReference type="PIRSR" id="PIRSR018249-2"/>
    </source>
</evidence>
<keyword evidence="5" id="KW-0489">Methyltransferase</keyword>
<evidence type="ECO:0000259" key="3">
    <source>
        <dbReference type="Pfam" id="PF13649"/>
    </source>
</evidence>
<sequence>MFQLRCTVRNCLGILAARDGGLFCEAGHHFDRAKEGYWSLLQPQDRKSKTPGDAESAVLARHRWLERGLGQGLVDAIGPWIEASRQTDPEQTVTAQSPRTLDLGCGEGTFGAALFAGEADGYCGVDLSKRAIKLAARRWPDATWVLANADRFLPAADASVDRVVSLFGRRPIGEIQRVLKADGICIVAVPGDDDLIELREQVQQAGHRRSRWELIVEEMEASGFRCVDRQRWMQVVELDADAIADAMAMTYRGVRHSQQARLENVTSATVTLSADLLLLRR</sequence>
<feature type="domain" description="Methyltransferase" evidence="3">
    <location>
        <begin position="101"/>
        <end position="183"/>
    </location>
</feature>
<dbReference type="Proteomes" id="UP000318288">
    <property type="component" value="Unassembled WGS sequence"/>
</dbReference>
<evidence type="ECO:0000259" key="4">
    <source>
        <dbReference type="Pfam" id="PF21302"/>
    </source>
</evidence>
<dbReference type="InterPro" id="IPR041698">
    <property type="entry name" value="Methyltransf_25"/>
</dbReference>
<dbReference type="OrthoDB" id="5522265at2"/>
<dbReference type="CDD" id="cd02440">
    <property type="entry name" value="AdoMet_MTases"/>
    <property type="match status" value="1"/>
</dbReference>
<reference evidence="5 6" key="1">
    <citation type="submission" date="2019-02" db="EMBL/GenBank/DDBJ databases">
        <title>Deep-cultivation of Planctomycetes and their phenomic and genomic characterization uncovers novel biology.</title>
        <authorList>
            <person name="Wiegand S."/>
            <person name="Jogler M."/>
            <person name="Boedeker C."/>
            <person name="Pinto D."/>
            <person name="Vollmers J."/>
            <person name="Rivas-Marin E."/>
            <person name="Kohn T."/>
            <person name="Peeters S.H."/>
            <person name="Heuer A."/>
            <person name="Rast P."/>
            <person name="Oberbeckmann S."/>
            <person name="Bunk B."/>
            <person name="Jeske O."/>
            <person name="Meyerdierks A."/>
            <person name="Storesund J.E."/>
            <person name="Kallscheuer N."/>
            <person name="Luecker S."/>
            <person name="Lage O.M."/>
            <person name="Pohl T."/>
            <person name="Merkel B.J."/>
            <person name="Hornburger P."/>
            <person name="Mueller R.-W."/>
            <person name="Bruemmer F."/>
            <person name="Labrenz M."/>
            <person name="Spormann A.M."/>
            <person name="Op Den Camp H."/>
            <person name="Overmann J."/>
            <person name="Amann R."/>
            <person name="Jetten M.S.M."/>
            <person name="Mascher T."/>
            <person name="Medema M.H."/>
            <person name="Devos D.P."/>
            <person name="Kaster A.-K."/>
            <person name="Ovreas L."/>
            <person name="Rohde M."/>
            <person name="Galperin M.Y."/>
            <person name="Jogler C."/>
        </authorList>
    </citation>
    <scope>NUCLEOTIDE SEQUENCE [LARGE SCALE GENOMIC DNA]</scope>
    <source>
        <strain evidence="5 6">Poly51</strain>
    </source>
</reference>
<evidence type="ECO:0000313" key="6">
    <source>
        <dbReference type="Proteomes" id="UP000318288"/>
    </source>
</evidence>
<feature type="binding site" evidence="1">
    <location>
        <position position="24"/>
    </location>
    <ligand>
        <name>Zn(2+)</name>
        <dbReference type="ChEBI" id="CHEBI:29105"/>
    </ligand>
</feature>
<proteinExistence type="predicted"/>
<keyword evidence="1" id="KW-0862">Zinc</keyword>
<gene>
    <name evidence="5" type="primary">rlmA</name>
    <name evidence="5" type="ORF">Poly51_14530</name>
</gene>
<dbReference type="RefSeq" id="WP_146455738.1">
    <property type="nucleotide sequence ID" value="NZ_SJPW01000002.1"/>
</dbReference>
<accession>A0A5C6FEQ2</accession>
<evidence type="ECO:0000313" key="5">
    <source>
        <dbReference type="EMBL" id="TWU58674.1"/>
    </source>
</evidence>
<dbReference type="GO" id="GO:0046872">
    <property type="term" value="F:metal ion binding"/>
    <property type="evidence" value="ECO:0007669"/>
    <property type="project" value="UniProtKB-KW"/>
</dbReference>
<dbReference type="Pfam" id="PF13649">
    <property type="entry name" value="Methyltransf_25"/>
    <property type="match status" value="1"/>
</dbReference>
<dbReference type="AlphaFoldDB" id="A0A5C6FEQ2"/>
<dbReference type="EMBL" id="SJPW01000002">
    <property type="protein sequence ID" value="TWU58674.1"/>
    <property type="molecule type" value="Genomic_DNA"/>
</dbReference>
<feature type="binding site" evidence="2">
    <location>
        <begin position="107"/>
        <end position="108"/>
    </location>
    <ligand>
        <name>S-adenosyl-L-methionine</name>
        <dbReference type="ChEBI" id="CHEBI:59789"/>
    </ligand>
</feature>
<dbReference type="InterPro" id="IPR048647">
    <property type="entry name" value="RlmA_N"/>
</dbReference>
<protein>
    <submittedName>
        <fullName evidence="5">23S rRNA (Guanine(745)-N(1))-methyltransferase</fullName>
        <ecNumber evidence="5">2.1.1.187</ecNumber>
    </submittedName>
</protein>
<dbReference type="InterPro" id="IPR016718">
    <property type="entry name" value="rRNA_m1G-MeTrfase_A_prd"/>
</dbReference>
<feature type="domain" description="23S rRNA (guanine(745)-N(1))-methyltransferase N-terminal" evidence="4">
    <location>
        <begin position="11"/>
        <end position="49"/>
    </location>
</feature>
<dbReference type="GO" id="GO:0052911">
    <property type="term" value="F:23S rRNA (guanine(745)-N(1))-methyltransferase activity"/>
    <property type="evidence" value="ECO:0007669"/>
    <property type="project" value="UniProtKB-EC"/>
</dbReference>
<name>A0A5C6FEQ2_9BACT</name>
<dbReference type="Gene3D" id="3.40.50.150">
    <property type="entry name" value="Vaccinia Virus protein VP39"/>
    <property type="match status" value="1"/>
</dbReference>